<feature type="transmembrane region" description="Helical" evidence="2">
    <location>
        <begin position="459"/>
        <end position="482"/>
    </location>
</feature>
<gene>
    <name evidence="3" type="ORF">FB45DRAFT_997158</name>
</gene>
<evidence type="ECO:0000313" key="3">
    <source>
        <dbReference type="EMBL" id="KAJ7649982.1"/>
    </source>
</evidence>
<comment type="caution">
    <text evidence="3">The sequence shown here is derived from an EMBL/GenBank/DDBJ whole genome shotgun (WGS) entry which is preliminary data.</text>
</comment>
<keyword evidence="2" id="KW-1133">Transmembrane helix</keyword>
<evidence type="ECO:0000256" key="2">
    <source>
        <dbReference type="SAM" id="Phobius"/>
    </source>
</evidence>
<protein>
    <submittedName>
        <fullName evidence="3">Uncharacterized protein</fullName>
    </submittedName>
</protein>
<feature type="region of interest" description="Disordered" evidence="1">
    <location>
        <begin position="345"/>
        <end position="373"/>
    </location>
</feature>
<keyword evidence="4" id="KW-1185">Reference proteome</keyword>
<organism evidence="3 4">
    <name type="scientific">Roridomyces roridus</name>
    <dbReference type="NCBI Taxonomy" id="1738132"/>
    <lineage>
        <taxon>Eukaryota</taxon>
        <taxon>Fungi</taxon>
        <taxon>Dikarya</taxon>
        <taxon>Basidiomycota</taxon>
        <taxon>Agaricomycotina</taxon>
        <taxon>Agaricomycetes</taxon>
        <taxon>Agaricomycetidae</taxon>
        <taxon>Agaricales</taxon>
        <taxon>Marasmiineae</taxon>
        <taxon>Mycenaceae</taxon>
        <taxon>Roridomyces</taxon>
    </lineage>
</organism>
<feature type="compositionally biased region" description="Basic and acidic residues" evidence="1">
    <location>
        <begin position="207"/>
        <end position="216"/>
    </location>
</feature>
<sequence length="562" mass="61500">MKFCSGHTTMDQSLSGRVSVQPPIAISQLGASALAVRIPSKQSVKPSSALPSLNCNFCRFNESLGTVRERWQQTNQIRRQENDSVASDTDTRVLTTAGRSLHYPDTNSTCWMGVSNDLLLSGLGQERARVVGKTRRATMGPPPKVPYVRIRNAMRRRRQWPHNTLPIEVIGRGPSTCARWGTPVELSVANRSWFGMGHSRLSSLAPETKEKDDHRSSPTSMTSLYGSARGKGKMVVGEAEACLMSNNKHASSLHSGGYLVVRACLQGTNYGINVYTKTKTSGVFNARQLHGLWRRRVGLGGYGKKEKAWLNSECECTDRIYQTRQCCFDGTLEVPGGVHHGANARGAHLSRKQQVKRDGESAVGKGKGSFGGQRRDLRLRAGRRAGLPFGFNMHVVGFVGGACNGGGGGGRGRARFNVRWDLRSLRSRGQRLDTSGAQRFEQQFLRVGPYYCIDEGIKIFYWMAATLWFLNSTMSCFGILALTNCSAARAWVQLEGRARSEPKASAGGGGGGVEDWLLLIVISNTINLGDFNISYMNGNGKFTESLLITPPTSCISKQDPKI</sequence>
<dbReference type="AlphaFoldDB" id="A0AAD7CIS2"/>
<proteinExistence type="predicted"/>
<dbReference type="EMBL" id="JARKIF010000001">
    <property type="protein sequence ID" value="KAJ7649982.1"/>
    <property type="molecule type" value="Genomic_DNA"/>
</dbReference>
<keyword evidence="2" id="KW-0472">Membrane</keyword>
<keyword evidence="2" id="KW-0812">Transmembrane</keyword>
<name>A0AAD7CIS2_9AGAR</name>
<dbReference type="Proteomes" id="UP001221142">
    <property type="component" value="Unassembled WGS sequence"/>
</dbReference>
<evidence type="ECO:0000256" key="1">
    <source>
        <dbReference type="SAM" id="MobiDB-lite"/>
    </source>
</evidence>
<feature type="region of interest" description="Disordered" evidence="1">
    <location>
        <begin position="204"/>
        <end position="227"/>
    </location>
</feature>
<evidence type="ECO:0000313" key="4">
    <source>
        <dbReference type="Proteomes" id="UP001221142"/>
    </source>
</evidence>
<reference evidence="3" key="1">
    <citation type="submission" date="2023-03" db="EMBL/GenBank/DDBJ databases">
        <title>Massive genome expansion in bonnet fungi (Mycena s.s.) driven by repeated elements and novel gene families across ecological guilds.</title>
        <authorList>
            <consortium name="Lawrence Berkeley National Laboratory"/>
            <person name="Harder C.B."/>
            <person name="Miyauchi S."/>
            <person name="Viragh M."/>
            <person name="Kuo A."/>
            <person name="Thoen E."/>
            <person name="Andreopoulos B."/>
            <person name="Lu D."/>
            <person name="Skrede I."/>
            <person name="Drula E."/>
            <person name="Henrissat B."/>
            <person name="Morin E."/>
            <person name="Kohler A."/>
            <person name="Barry K."/>
            <person name="LaButti K."/>
            <person name="Morin E."/>
            <person name="Salamov A."/>
            <person name="Lipzen A."/>
            <person name="Mereny Z."/>
            <person name="Hegedus B."/>
            <person name="Baldrian P."/>
            <person name="Stursova M."/>
            <person name="Weitz H."/>
            <person name="Taylor A."/>
            <person name="Grigoriev I.V."/>
            <person name="Nagy L.G."/>
            <person name="Martin F."/>
            <person name="Kauserud H."/>
        </authorList>
    </citation>
    <scope>NUCLEOTIDE SEQUENCE</scope>
    <source>
        <strain evidence="3">9284</strain>
    </source>
</reference>
<accession>A0AAD7CIS2</accession>